<dbReference type="Pfam" id="PF04998">
    <property type="entry name" value="RNA_pol_Rpb1_5"/>
    <property type="match status" value="1"/>
</dbReference>
<dbReference type="FunFam" id="1.10.150.390:FF:000002">
    <property type="entry name" value="DNA-directed RNA polymerase subunit beta"/>
    <property type="match status" value="1"/>
</dbReference>
<dbReference type="GO" id="GO:0006351">
    <property type="term" value="P:DNA-templated transcription"/>
    <property type="evidence" value="ECO:0007669"/>
    <property type="project" value="InterPro"/>
</dbReference>
<dbReference type="Gene3D" id="1.10.150.390">
    <property type="match status" value="1"/>
</dbReference>
<name>A0A1W1DKI7_9ZZZZ</name>
<dbReference type="GO" id="GO:0000428">
    <property type="term" value="C:DNA-directed RNA polymerase complex"/>
    <property type="evidence" value="ECO:0007669"/>
    <property type="project" value="UniProtKB-KW"/>
</dbReference>
<evidence type="ECO:0000313" key="2">
    <source>
        <dbReference type="EMBL" id="SFV81935.1"/>
    </source>
</evidence>
<dbReference type="EC" id="2.7.7.6" evidence="2"/>
<dbReference type="GO" id="GO:0003677">
    <property type="term" value="F:DNA binding"/>
    <property type="evidence" value="ECO:0007669"/>
    <property type="project" value="InterPro"/>
</dbReference>
<keyword evidence="2" id="KW-0548">Nucleotidyltransferase</keyword>
<keyword evidence="2" id="KW-0240">DNA-directed RNA polymerase</keyword>
<protein>
    <submittedName>
        <fullName evidence="2">DNA-directed RNA polymerase beta' subunit</fullName>
        <ecNumber evidence="2">2.7.7.6</ecNumber>
    </submittedName>
</protein>
<feature type="domain" description="RNA polymerase Rpb1" evidence="1">
    <location>
        <begin position="4"/>
        <end position="107"/>
    </location>
</feature>
<organism evidence="2">
    <name type="scientific">hydrothermal vent metagenome</name>
    <dbReference type="NCBI Taxonomy" id="652676"/>
    <lineage>
        <taxon>unclassified sequences</taxon>
        <taxon>metagenomes</taxon>
        <taxon>ecological metagenomes</taxon>
    </lineage>
</organism>
<dbReference type="PANTHER" id="PTHR48443:SF1">
    <property type="entry name" value="DNA-DIRECTED RNA POLYMERASE SUBUNIT BETA"/>
    <property type="match status" value="1"/>
</dbReference>
<evidence type="ECO:0000259" key="1">
    <source>
        <dbReference type="Pfam" id="PF04998"/>
    </source>
</evidence>
<accession>A0A1W1DKI7</accession>
<dbReference type="EMBL" id="FPHV01000119">
    <property type="protein sequence ID" value="SFV81935.1"/>
    <property type="molecule type" value="Genomic_DNA"/>
</dbReference>
<dbReference type="Gene3D" id="1.10.1790.20">
    <property type="match status" value="1"/>
</dbReference>
<dbReference type="GO" id="GO:0003899">
    <property type="term" value="F:DNA-directed RNA polymerase activity"/>
    <property type="evidence" value="ECO:0007669"/>
    <property type="project" value="UniProtKB-EC"/>
</dbReference>
<dbReference type="SUPFAM" id="SSF64484">
    <property type="entry name" value="beta and beta-prime subunits of DNA dependent RNA-polymerase"/>
    <property type="match status" value="1"/>
</dbReference>
<sequence>MVSDGPSNPHDILRLLGVEALANYVVKEVQNVYRLQGVNISDKHIEVIVKQMLRKVEVLDTGDSSFVNGETAEYARVIDTNKQLAAQGKDPVVYQRLLMGITKASLATESFISAASFQETTRVLTEASTTGRVDTLQGLKENVIVGRLIPAGTGFKYHQEKRAKRAASIMQTADAEAALSAQLSEAEEVTEE</sequence>
<proteinExistence type="predicted"/>
<keyword evidence="2" id="KW-0808">Transferase</keyword>
<gene>
    <name evidence="2" type="ORF">MNB_SUP05-6-353</name>
</gene>
<dbReference type="PANTHER" id="PTHR48443">
    <property type="entry name" value="DNA-DIRECTED RNA POLYMERASE SUBUNIT BETA"/>
    <property type="match status" value="1"/>
</dbReference>
<keyword evidence="2" id="KW-0804">Transcription</keyword>
<reference evidence="2" key="1">
    <citation type="submission" date="2016-10" db="EMBL/GenBank/DDBJ databases">
        <authorList>
            <person name="de Groot N.N."/>
        </authorList>
    </citation>
    <scope>NUCLEOTIDE SEQUENCE</scope>
</reference>
<dbReference type="InterPro" id="IPR007081">
    <property type="entry name" value="RNA_pol_Rpb1_5"/>
</dbReference>
<dbReference type="CDD" id="cd02655">
    <property type="entry name" value="RNAP_beta'_C"/>
    <property type="match status" value="1"/>
</dbReference>
<dbReference type="AlphaFoldDB" id="A0A1W1DKI7"/>